<dbReference type="Proteomes" id="UP000635477">
    <property type="component" value="Unassembled WGS sequence"/>
</dbReference>
<keyword evidence="3" id="KW-1185">Reference proteome</keyword>
<name>A0A8H4UQ74_9HYPO</name>
<gene>
    <name evidence="2" type="ORF">FZEAL_2896</name>
</gene>
<dbReference type="AlphaFoldDB" id="A0A8H4UQ74"/>
<reference evidence="2" key="2">
    <citation type="submission" date="2020-05" db="EMBL/GenBank/DDBJ databases">
        <authorList>
            <person name="Kim H.-S."/>
            <person name="Proctor R.H."/>
            <person name="Brown D.W."/>
        </authorList>
    </citation>
    <scope>NUCLEOTIDE SEQUENCE</scope>
    <source>
        <strain evidence="2">NRRL 22465</strain>
    </source>
</reference>
<dbReference type="EMBL" id="JABEYC010000176">
    <property type="protein sequence ID" value="KAF4981270.1"/>
    <property type="molecule type" value="Genomic_DNA"/>
</dbReference>
<evidence type="ECO:0000256" key="1">
    <source>
        <dbReference type="SAM" id="MobiDB-lite"/>
    </source>
</evidence>
<reference evidence="2" key="1">
    <citation type="journal article" date="2020" name="BMC Genomics">
        <title>Correction to: Identification and distribution of gene clusters required for synthesis of sphingolipid metabolism inhibitors in diverse species of the filamentous fungus Fusarium.</title>
        <authorList>
            <person name="Kim H.S."/>
            <person name="Lohmar J.M."/>
            <person name="Busman M."/>
            <person name="Brown D.W."/>
            <person name="Naumann T.A."/>
            <person name="Divon H.H."/>
            <person name="Lysoe E."/>
            <person name="Uhlig S."/>
            <person name="Proctor R.H."/>
        </authorList>
    </citation>
    <scope>NUCLEOTIDE SEQUENCE</scope>
    <source>
        <strain evidence="2">NRRL 22465</strain>
    </source>
</reference>
<dbReference type="OrthoDB" id="10416388at2759"/>
<organism evidence="2 3">
    <name type="scientific">Fusarium zealandicum</name>
    <dbReference type="NCBI Taxonomy" id="1053134"/>
    <lineage>
        <taxon>Eukaryota</taxon>
        <taxon>Fungi</taxon>
        <taxon>Dikarya</taxon>
        <taxon>Ascomycota</taxon>
        <taxon>Pezizomycotina</taxon>
        <taxon>Sordariomycetes</taxon>
        <taxon>Hypocreomycetidae</taxon>
        <taxon>Hypocreales</taxon>
        <taxon>Nectriaceae</taxon>
        <taxon>Fusarium</taxon>
        <taxon>Fusarium staphyleae species complex</taxon>
    </lineage>
</organism>
<sequence length="125" mass="13616">MGCFTSKEAKISAATIGVDPVLGSDHRAVRFENQLQGQEPRYYNPLTSSVHVRQASATWESYPGEIAGIPRPVPKAVERAPRPARFRPVPQRASLANVKWSSSVKMGNKAAKKRGPLTSVTSESK</sequence>
<proteinExistence type="predicted"/>
<evidence type="ECO:0000313" key="2">
    <source>
        <dbReference type="EMBL" id="KAF4981270.1"/>
    </source>
</evidence>
<protein>
    <submittedName>
        <fullName evidence="2">Uncharacterized protein</fullName>
    </submittedName>
</protein>
<accession>A0A8H4UQ74</accession>
<feature type="region of interest" description="Disordered" evidence="1">
    <location>
        <begin position="105"/>
        <end position="125"/>
    </location>
</feature>
<comment type="caution">
    <text evidence="2">The sequence shown here is derived from an EMBL/GenBank/DDBJ whole genome shotgun (WGS) entry which is preliminary data.</text>
</comment>
<evidence type="ECO:0000313" key="3">
    <source>
        <dbReference type="Proteomes" id="UP000635477"/>
    </source>
</evidence>